<dbReference type="InterPro" id="IPR046341">
    <property type="entry name" value="SET_dom_sf"/>
</dbReference>
<comment type="caution">
    <text evidence="12">The sequence shown here is derived from an EMBL/GenBank/DDBJ whole genome shotgun (WGS) entry which is preliminary data.</text>
</comment>
<dbReference type="AlphaFoldDB" id="A0A370TTB3"/>
<dbReference type="Proteomes" id="UP000254866">
    <property type="component" value="Unassembled WGS sequence"/>
</dbReference>
<evidence type="ECO:0000256" key="10">
    <source>
        <dbReference type="SAM" id="MobiDB-lite"/>
    </source>
</evidence>
<feature type="region of interest" description="Disordered" evidence="10">
    <location>
        <begin position="135"/>
        <end position="162"/>
    </location>
</feature>
<evidence type="ECO:0000259" key="11">
    <source>
        <dbReference type="PROSITE" id="PS50280"/>
    </source>
</evidence>
<evidence type="ECO:0000256" key="8">
    <source>
        <dbReference type="ARBA" id="ARBA00044528"/>
    </source>
</evidence>
<dbReference type="GO" id="GO:0045814">
    <property type="term" value="P:negative regulation of gene expression, epigenetic"/>
    <property type="evidence" value="ECO:0007669"/>
    <property type="project" value="TreeGrafter"/>
</dbReference>
<keyword evidence="6" id="KW-0862">Zinc</keyword>
<name>A0A370TTB3_9HELO</name>
<evidence type="ECO:0000256" key="9">
    <source>
        <dbReference type="ARBA" id="ARBA00048619"/>
    </source>
</evidence>
<evidence type="ECO:0000256" key="6">
    <source>
        <dbReference type="ARBA" id="ARBA00022833"/>
    </source>
</evidence>
<dbReference type="Pfam" id="PF00856">
    <property type="entry name" value="SET"/>
    <property type="match status" value="1"/>
</dbReference>
<dbReference type="InterPro" id="IPR002893">
    <property type="entry name" value="Znf_MYND"/>
</dbReference>
<accession>A0A370TTB3</accession>
<sequence length="854" mass="94208">MSRNSGEQWSDAPQTPKRPTKHHLSPPSTTDAEMSVVRTPGSGQGGSNFKKKFAMGLASLYDEDTSTADELQSPSLRKGHKSKVLGDMDAKLAGLEITGDSDISGTHTMSAITQSENFRSNSVMLASLNSKEIPIPVRPQDNASNDVGKTDQISGKSRELGSSSQYNTIDEKWKGGISILNSNIRNEWIGTSQFYTEHAIVAQVNGDLDKLIDYRKAILHDLSLTPYNPSLYIDLSQVDNKLGFTDVGVGNAYRALILIESALDITIHPSLPQLRAQVRSILNSKLGISSRLLNDNLKGLRLQAYREILDGLMGCGAFWDGLREAKVALELFPDDSELLELRDNLKDVFKARHYGLKELGNKVADLVAASRTGNIYQKKYPWMDQAVYFRTPALMREVNKTLKNGNCEVRPVVFGPPSEVLSRPEPVQENQDVGPLGVFATRDIRKGEIILVDKTLLGISDIPSSRLYNCDACHACLLPPYRGPAEIVHPSCCKSVAYCSQHCHDTAIMSYHPVLCGRDMDWLYEETGTGSRLTQGAGTRWRPILFLRLVAIVIADMRKPSSNGLTHPLQHHLIARMAANYAPHQQMTPDLPHDWQFLENVVMPAKILLDLGVDIFKTRDWDQEVVQTVYWRIENNANMGVANLFPGSSPLDPPSQPASSKSPKHQKTQSLPTNLPSPHHPTSGDFIAEGGSIRTTSLNPTYLFFNHSCLPNTSWHTALPDPDVGMSPVTDEDGGMQLPGNSAVRCIAKRDVVRGEELKISYVGDALGAKFTGEDVAGNKGTIGGVAWEEIVDDNRETGRAAKRGWLKKWFEDGCGCEVCEAENEIERREREQNVELQTEAGEMENIICEGNEG</sequence>
<comment type="catalytic activity">
    <reaction evidence="9">
        <text>L-lysyl-[histone] + S-adenosyl-L-methionine = N(6)-methyl-L-lysyl-[histone] + S-adenosyl-L-homocysteine + H(+)</text>
        <dbReference type="Rhea" id="RHEA:10024"/>
        <dbReference type="Rhea" id="RHEA-COMP:9845"/>
        <dbReference type="Rhea" id="RHEA-COMP:9846"/>
        <dbReference type="ChEBI" id="CHEBI:15378"/>
        <dbReference type="ChEBI" id="CHEBI:29969"/>
        <dbReference type="ChEBI" id="CHEBI:57856"/>
        <dbReference type="ChEBI" id="CHEBI:59789"/>
        <dbReference type="ChEBI" id="CHEBI:61929"/>
    </reaction>
    <physiologicalReaction direction="left-to-right" evidence="9">
        <dbReference type="Rhea" id="RHEA:10025"/>
    </physiologicalReaction>
</comment>
<evidence type="ECO:0000313" key="12">
    <source>
        <dbReference type="EMBL" id="RDL38753.1"/>
    </source>
</evidence>
<keyword evidence="1" id="KW-0489">Methyltransferase</keyword>
<evidence type="ECO:0000256" key="7">
    <source>
        <dbReference type="ARBA" id="ARBA00042380"/>
    </source>
</evidence>
<dbReference type="InterPro" id="IPR001214">
    <property type="entry name" value="SET_dom"/>
</dbReference>
<organism evidence="12 13">
    <name type="scientific">Venustampulla echinocandica</name>
    <dbReference type="NCBI Taxonomy" id="2656787"/>
    <lineage>
        <taxon>Eukaryota</taxon>
        <taxon>Fungi</taxon>
        <taxon>Dikarya</taxon>
        <taxon>Ascomycota</taxon>
        <taxon>Pezizomycotina</taxon>
        <taxon>Leotiomycetes</taxon>
        <taxon>Helotiales</taxon>
        <taxon>Pleuroascaceae</taxon>
        <taxon>Venustampulla</taxon>
    </lineage>
</organism>
<dbReference type="Gene3D" id="2.170.270.10">
    <property type="entry name" value="SET domain"/>
    <property type="match status" value="1"/>
</dbReference>
<feature type="domain" description="SET" evidence="11">
    <location>
        <begin position="416"/>
        <end position="763"/>
    </location>
</feature>
<dbReference type="STRING" id="2656787.A0A370TTB3"/>
<dbReference type="PANTHER" id="PTHR46402">
    <property type="entry name" value="SET AND MYND DOMAIN-CONTAINING PROTEIN 5"/>
    <property type="match status" value="1"/>
</dbReference>
<dbReference type="GeneID" id="43595942"/>
<dbReference type="OrthoDB" id="438641at2759"/>
<dbReference type="GO" id="GO:0008270">
    <property type="term" value="F:zinc ion binding"/>
    <property type="evidence" value="ECO:0007669"/>
    <property type="project" value="UniProtKB-KW"/>
</dbReference>
<feature type="compositionally biased region" description="Polar residues" evidence="10">
    <location>
        <begin position="1"/>
        <end position="13"/>
    </location>
</feature>
<feature type="region of interest" description="Disordered" evidence="10">
    <location>
        <begin position="1"/>
        <end position="50"/>
    </location>
</feature>
<keyword evidence="5" id="KW-0863">Zinc-finger</keyword>
<dbReference type="SUPFAM" id="SSF82199">
    <property type="entry name" value="SET domain"/>
    <property type="match status" value="1"/>
</dbReference>
<evidence type="ECO:0000256" key="1">
    <source>
        <dbReference type="ARBA" id="ARBA00022603"/>
    </source>
</evidence>
<keyword evidence="2" id="KW-0808">Transferase</keyword>
<gene>
    <name evidence="12" type="ORF">BP5553_03093</name>
</gene>
<feature type="region of interest" description="Disordered" evidence="10">
    <location>
        <begin position="644"/>
        <end position="686"/>
    </location>
</feature>
<evidence type="ECO:0000313" key="13">
    <source>
        <dbReference type="Proteomes" id="UP000254866"/>
    </source>
</evidence>
<evidence type="ECO:0000256" key="2">
    <source>
        <dbReference type="ARBA" id="ARBA00022679"/>
    </source>
</evidence>
<protein>
    <recommendedName>
        <fullName evidence="8">Histone-lysine N-methyltransferase SET5</fullName>
    </recommendedName>
    <alternativeName>
        <fullName evidence="7">SET domain-containing protein 5</fullName>
    </alternativeName>
</protein>
<dbReference type="RefSeq" id="XP_031871409.1">
    <property type="nucleotide sequence ID" value="XM_032011716.1"/>
</dbReference>
<dbReference type="GO" id="GO:0042799">
    <property type="term" value="F:histone H4K20 methyltransferase activity"/>
    <property type="evidence" value="ECO:0007669"/>
    <property type="project" value="TreeGrafter"/>
</dbReference>
<dbReference type="PROSITE" id="PS50280">
    <property type="entry name" value="SET"/>
    <property type="match status" value="1"/>
</dbReference>
<feature type="compositionally biased region" description="Polar residues" evidence="10">
    <location>
        <begin position="141"/>
        <end position="162"/>
    </location>
</feature>
<dbReference type="PROSITE" id="PS01360">
    <property type="entry name" value="ZF_MYND_1"/>
    <property type="match status" value="1"/>
</dbReference>
<dbReference type="EMBL" id="NPIC01000002">
    <property type="protein sequence ID" value="RDL38753.1"/>
    <property type="molecule type" value="Genomic_DNA"/>
</dbReference>
<proteinExistence type="predicted"/>
<evidence type="ECO:0000256" key="5">
    <source>
        <dbReference type="ARBA" id="ARBA00022771"/>
    </source>
</evidence>
<keyword evidence="13" id="KW-1185">Reference proteome</keyword>
<dbReference type="PANTHER" id="PTHR46402:SF2">
    <property type="entry name" value="HISTONE-LYSINE N-TRIMETHYLTRANSFERASE SMYD5"/>
    <property type="match status" value="1"/>
</dbReference>
<reference evidence="12 13" key="1">
    <citation type="journal article" date="2018" name="IMA Fungus">
        <title>IMA Genome-F 9: Draft genome sequence of Annulohypoxylon stygium, Aspergillus mulundensis, Berkeleyomyces basicola (syn. Thielaviopsis basicola), Ceratocystis smalleyi, two Cercospora beticola strains, Coleophoma cylindrospora, Fusarium fracticaudum, Phialophora cf. hyalina, and Morchella septimelata.</title>
        <authorList>
            <person name="Wingfield B.D."/>
            <person name="Bills G.F."/>
            <person name="Dong Y."/>
            <person name="Huang W."/>
            <person name="Nel W.J."/>
            <person name="Swalarsk-Parry B.S."/>
            <person name="Vaghefi N."/>
            <person name="Wilken P.M."/>
            <person name="An Z."/>
            <person name="de Beer Z.W."/>
            <person name="De Vos L."/>
            <person name="Chen L."/>
            <person name="Duong T.A."/>
            <person name="Gao Y."/>
            <person name="Hammerbacher A."/>
            <person name="Kikkert J.R."/>
            <person name="Li Y."/>
            <person name="Li H."/>
            <person name="Li K."/>
            <person name="Li Q."/>
            <person name="Liu X."/>
            <person name="Ma X."/>
            <person name="Naidoo K."/>
            <person name="Pethybridge S.J."/>
            <person name="Sun J."/>
            <person name="Steenkamp E.T."/>
            <person name="van der Nest M.A."/>
            <person name="van Wyk S."/>
            <person name="Wingfield M.J."/>
            <person name="Xiong C."/>
            <person name="Yue Q."/>
            <person name="Zhang X."/>
        </authorList>
    </citation>
    <scope>NUCLEOTIDE SEQUENCE [LARGE SCALE GENOMIC DNA]</scope>
    <source>
        <strain evidence="12 13">BP 5553</strain>
    </source>
</reference>
<keyword evidence="4" id="KW-0479">Metal-binding</keyword>
<dbReference type="GO" id="GO:0032259">
    <property type="term" value="P:methylation"/>
    <property type="evidence" value="ECO:0007669"/>
    <property type="project" value="UniProtKB-KW"/>
</dbReference>
<keyword evidence="3" id="KW-0949">S-adenosyl-L-methionine</keyword>
<evidence type="ECO:0000256" key="4">
    <source>
        <dbReference type="ARBA" id="ARBA00022723"/>
    </source>
</evidence>
<evidence type="ECO:0000256" key="3">
    <source>
        <dbReference type="ARBA" id="ARBA00022691"/>
    </source>
</evidence>